<comment type="caution">
    <text evidence="2">The sequence shown here is derived from an EMBL/GenBank/DDBJ whole genome shotgun (WGS) entry which is preliminary data.</text>
</comment>
<feature type="region of interest" description="Disordered" evidence="1">
    <location>
        <begin position="1"/>
        <end position="22"/>
    </location>
</feature>
<sequence>MGQKKGKTGDEGRKVDGSASKRDFVHAPKSDLIVVIWAFRRRKKHVRQVKEDEKLEIRDVDQDS</sequence>
<organism evidence="2 3">
    <name type="scientific">Clonostachys rhizophaga</name>
    <dbReference type="NCBI Taxonomy" id="160324"/>
    <lineage>
        <taxon>Eukaryota</taxon>
        <taxon>Fungi</taxon>
        <taxon>Dikarya</taxon>
        <taxon>Ascomycota</taxon>
        <taxon>Pezizomycotina</taxon>
        <taxon>Sordariomycetes</taxon>
        <taxon>Hypocreomycetidae</taxon>
        <taxon>Hypocreales</taxon>
        <taxon>Bionectriaceae</taxon>
        <taxon>Clonostachys</taxon>
    </lineage>
</organism>
<accession>A0A9N9W2U6</accession>
<dbReference type="AlphaFoldDB" id="A0A9N9W2U6"/>
<gene>
    <name evidence="2" type="ORF">CRHIZ90672A_00008976</name>
</gene>
<evidence type="ECO:0000256" key="1">
    <source>
        <dbReference type="SAM" id="MobiDB-lite"/>
    </source>
</evidence>
<name>A0A9N9W2U6_9HYPO</name>
<evidence type="ECO:0000313" key="2">
    <source>
        <dbReference type="EMBL" id="CAH0041200.1"/>
    </source>
</evidence>
<keyword evidence="3" id="KW-1185">Reference proteome</keyword>
<proteinExistence type="predicted"/>
<reference evidence="2" key="1">
    <citation type="submission" date="2021-10" db="EMBL/GenBank/DDBJ databases">
        <authorList>
            <person name="Piombo E."/>
        </authorList>
    </citation>
    <scope>NUCLEOTIDE SEQUENCE</scope>
</reference>
<feature type="compositionally biased region" description="Basic and acidic residues" evidence="1">
    <location>
        <begin position="7"/>
        <end position="22"/>
    </location>
</feature>
<dbReference type="EMBL" id="CABFNQ020000763">
    <property type="protein sequence ID" value="CAH0041200.1"/>
    <property type="molecule type" value="Genomic_DNA"/>
</dbReference>
<evidence type="ECO:0000313" key="3">
    <source>
        <dbReference type="Proteomes" id="UP000696573"/>
    </source>
</evidence>
<dbReference type="Proteomes" id="UP000696573">
    <property type="component" value="Unassembled WGS sequence"/>
</dbReference>
<protein>
    <submittedName>
        <fullName evidence="2">Uncharacterized protein</fullName>
    </submittedName>
</protein>